<dbReference type="EMBL" id="QRDY01000018">
    <property type="protein sequence ID" value="RED55303.1"/>
    <property type="molecule type" value="Genomic_DNA"/>
</dbReference>
<name>A0A3D9I0P4_9BACL</name>
<comment type="caution">
    <text evidence="1">The sequence shown here is derived from an EMBL/GenBank/DDBJ whole genome shotgun (WGS) entry which is preliminary data.</text>
</comment>
<evidence type="ECO:0000313" key="1">
    <source>
        <dbReference type="EMBL" id="RED55303.1"/>
    </source>
</evidence>
<dbReference type="RefSeq" id="WP_115994876.1">
    <property type="nucleotide sequence ID" value="NZ_QRDY01000018.1"/>
</dbReference>
<sequence>MMSTLYKYKLPLVVLATFCILVASFYWSNIPMKGNKSPTPPKSVQLGYFSQVQGELGDWTKQFGDISYFAASDQLLQNQLEAQKSQFYPVYDGSTTDSLFNQEYPHVPSATLPGYGKTVYSISNDNAKLFFLNARRLSDAEDVQLEWLKETVDRSNQAFAFAWLSEDPKRPEIWSAFRSAGISAVFIGNSVFTLEKSVEVEPSNYTPTEYDGWRVWDLSAVKEASFLTIIDVSKNKLSIKVENQQGDVLDRLEQNTINLDSFEHKQEIPLVGIQSVWSYHPGSKEIITTIPEGYDVTGEGPIIETFPSEIVKLPSDDWRSPEYDDSDWKIGRAPFGYTNVGERKSYIETNVEAGKSPTYYFRKSFELNGNPEDWSGLSLNIAYEDGYVVYLNGQAVSRDAIETGLLSDSSLAFANDFNFYRRIDLKAHLNKLVQGTNVVAVEVHRSHPSAPNLFFDLGLSIESNREER</sequence>
<dbReference type="OrthoDB" id="9809781at2"/>
<reference evidence="1 2" key="1">
    <citation type="submission" date="2018-07" db="EMBL/GenBank/DDBJ databases">
        <title>Genomic Encyclopedia of Type Strains, Phase III (KMG-III): the genomes of soil and plant-associated and newly described type strains.</title>
        <authorList>
            <person name="Whitman W."/>
        </authorList>
    </citation>
    <scope>NUCLEOTIDE SEQUENCE [LARGE SCALE GENOMIC DNA]</scope>
    <source>
        <strain evidence="1 2">CECT 8236</strain>
    </source>
</reference>
<dbReference type="InterPro" id="IPR008979">
    <property type="entry name" value="Galactose-bd-like_sf"/>
</dbReference>
<keyword evidence="2" id="KW-1185">Reference proteome</keyword>
<evidence type="ECO:0000313" key="2">
    <source>
        <dbReference type="Proteomes" id="UP000256869"/>
    </source>
</evidence>
<dbReference type="AlphaFoldDB" id="A0A3D9I0P4"/>
<dbReference type="SUPFAM" id="SSF49785">
    <property type="entry name" value="Galactose-binding domain-like"/>
    <property type="match status" value="1"/>
</dbReference>
<gene>
    <name evidence="1" type="ORF">DFP95_11838</name>
</gene>
<dbReference type="Proteomes" id="UP000256869">
    <property type="component" value="Unassembled WGS sequence"/>
</dbReference>
<protein>
    <submittedName>
        <fullName evidence="1">Uncharacterized protein</fullName>
    </submittedName>
</protein>
<organism evidence="1 2">
    <name type="scientific">Cohnella lupini</name>
    <dbReference type="NCBI Taxonomy" id="1294267"/>
    <lineage>
        <taxon>Bacteria</taxon>
        <taxon>Bacillati</taxon>
        <taxon>Bacillota</taxon>
        <taxon>Bacilli</taxon>
        <taxon>Bacillales</taxon>
        <taxon>Paenibacillaceae</taxon>
        <taxon>Cohnella</taxon>
    </lineage>
</organism>
<proteinExistence type="predicted"/>
<dbReference type="Gene3D" id="2.60.120.260">
    <property type="entry name" value="Galactose-binding domain-like"/>
    <property type="match status" value="1"/>
</dbReference>
<accession>A0A3D9I0P4</accession>